<keyword evidence="2" id="KW-1185">Reference proteome</keyword>
<name>A0A0D3DGN4_BRAOL</name>
<dbReference type="eggNOG" id="ENOG502R7IR">
    <property type="taxonomic scope" value="Eukaryota"/>
</dbReference>
<evidence type="ECO:0008006" key="3">
    <source>
        <dbReference type="Google" id="ProtNLM"/>
    </source>
</evidence>
<dbReference type="SMR" id="A0A0D3DGN4"/>
<dbReference type="AlphaFoldDB" id="A0A0D3DGN4"/>
<evidence type="ECO:0000313" key="2">
    <source>
        <dbReference type="Proteomes" id="UP000032141"/>
    </source>
</evidence>
<dbReference type="HOGENOM" id="CLU_2149354_0_0_1"/>
<protein>
    <recommendedName>
        <fullName evidence="3">TF-B3 domain-containing protein</fullName>
    </recommendedName>
</protein>
<proteinExistence type="predicted"/>
<reference evidence="1" key="2">
    <citation type="submission" date="2015-03" db="UniProtKB">
        <authorList>
            <consortium name="EnsemblPlants"/>
        </authorList>
    </citation>
    <scope>IDENTIFICATION</scope>
</reference>
<accession>A0A0D3DGN4</accession>
<sequence length="130" mass="15324">MEKSSRCSSALKDTCEANKTSLWKIRTVLTEKCEGWIYFDNNSDVENYILKNLNEKINKVKREPIYIKIDDYDMGCQHKVILGYYHKSDKYYLGKKYWRMQELDVGDEVGFFYDPIAKNVCVSVLKQAKP</sequence>
<dbReference type="Proteomes" id="UP000032141">
    <property type="component" value="Chromosome C7"/>
</dbReference>
<dbReference type="PANTHER" id="PTHR34269">
    <property type="entry name" value="TRANSCRIPTION FACTOR B3-DOMAIN FAMILY-RELATED"/>
    <property type="match status" value="1"/>
</dbReference>
<evidence type="ECO:0000313" key="1">
    <source>
        <dbReference type="EnsemblPlants" id="Bo7g113320.1"/>
    </source>
</evidence>
<dbReference type="Gramene" id="Bo7g113320.1">
    <property type="protein sequence ID" value="Bo7g113320.1"/>
    <property type="gene ID" value="Bo7g113320"/>
</dbReference>
<organism evidence="1 2">
    <name type="scientific">Brassica oleracea var. oleracea</name>
    <dbReference type="NCBI Taxonomy" id="109376"/>
    <lineage>
        <taxon>Eukaryota</taxon>
        <taxon>Viridiplantae</taxon>
        <taxon>Streptophyta</taxon>
        <taxon>Embryophyta</taxon>
        <taxon>Tracheophyta</taxon>
        <taxon>Spermatophyta</taxon>
        <taxon>Magnoliopsida</taxon>
        <taxon>eudicotyledons</taxon>
        <taxon>Gunneridae</taxon>
        <taxon>Pentapetalae</taxon>
        <taxon>rosids</taxon>
        <taxon>malvids</taxon>
        <taxon>Brassicales</taxon>
        <taxon>Brassicaceae</taxon>
        <taxon>Brassiceae</taxon>
        <taxon>Brassica</taxon>
    </lineage>
</organism>
<dbReference type="InterPro" id="IPR051442">
    <property type="entry name" value="B3_domain"/>
</dbReference>
<dbReference type="PANTHER" id="PTHR34269:SF20">
    <property type="entry name" value="BNAA03G59030D PROTEIN"/>
    <property type="match status" value="1"/>
</dbReference>
<dbReference type="OMA" id="DTCEANK"/>
<reference evidence="1 2" key="1">
    <citation type="journal article" date="2014" name="Genome Biol.">
        <title>Transcriptome and methylome profiling reveals relics of genome dominance in the mesopolyploid Brassica oleracea.</title>
        <authorList>
            <person name="Parkin I.A."/>
            <person name="Koh C."/>
            <person name="Tang H."/>
            <person name="Robinson S.J."/>
            <person name="Kagale S."/>
            <person name="Clarke W.E."/>
            <person name="Town C.D."/>
            <person name="Nixon J."/>
            <person name="Krishnakumar V."/>
            <person name="Bidwell S.L."/>
            <person name="Denoeud F."/>
            <person name="Belcram H."/>
            <person name="Links M.G."/>
            <person name="Just J."/>
            <person name="Clarke C."/>
            <person name="Bender T."/>
            <person name="Huebert T."/>
            <person name="Mason A.S."/>
            <person name="Pires J.C."/>
            <person name="Barker G."/>
            <person name="Moore J."/>
            <person name="Walley P.G."/>
            <person name="Manoli S."/>
            <person name="Batley J."/>
            <person name="Edwards D."/>
            <person name="Nelson M.N."/>
            <person name="Wang X."/>
            <person name="Paterson A.H."/>
            <person name="King G."/>
            <person name="Bancroft I."/>
            <person name="Chalhoub B."/>
            <person name="Sharpe A.G."/>
        </authorList>
    </citation>
    <scope>NUCLEOTIDE SEQUENCE</scope>
    <source>
        <strain evidence="1 2">cv. TO1000</strain>
    </source>
</reference>
<dbReference type="EnsemblPlants" id="Bo7g113320.1">
    <property type="protein sequence ID" value="Bo7g113320.1"/>
    <property type="gene ID" value="Bo7g113320"/>
</dbReference>